<dbReference type="Pfam" id="PF02133">
    <property type="entry name" value="Transp_cyt_pur"/>
    <property type="match status" value="1"/>
</dbReference>
<evidence type="ECO:0000256" key="3">
    <source>
        <dbReference type="ARBA" id="ARBA00022692"/>
    </source>
</evidence>
<feature type="transmembrane region" description="Helical" evidence="7">
    <location>
        <begin position="171"/>
        <end position="193"/>
    </location>
</feature>
<evidence type="ECO:0000313" key="9">
    <source>
        <dbReference type="Proteomes" id="UP000319897"/>
    </source>
</evidence>
<evidence type="ECO:0000256" key="2">
    <source>
        <dbReference type="ARBA" id="ARBA00008974"/>
    </source>
</evidence>
<feature type="region of interest" description="Disordered" evidence="6">
    <location>
        <begin position="1"/>
        <end position="37"/>
    </location>
</feature>
<proteinExistence type="inferred from homology"/>
<feature type="transmembrane region" description="Helical" evidence="7">
    <location>
        <begin position="306"/>
        <end position="327"/>
    </location>
</feature>
<dbReference type="OrthoDB" id="9780088at2"/>
<dbReference type="PANTHER" id="PTHR30569:SF0">
    <property type="entry name" value="CYTOSINE PERMEASE"/>
    <property type="match status" value="1"/>
</dbReference>
<keyword evidence="4 7" id="KW-1133">Transmembrane helix</keyword>
<evidence type="ECO:0000256" key="4">
    <source>
        <dbReference type="ARBA" id="ARBA00022989"/>
    </source>
</evidence>
<comment type="subcellular location">
    <subcellularLocation>
        <location evidence="1">Membrane</location>
        <topology evidence="1">Multi-pass membrane protein</topology>
    </subcellularLocation>
</comment>
<evidence type="ECO:0000256" key="5">
    <source>
        <dbReference type="ARBA" id="ARBA00023136"/>
    </source>
</evidence>
<feature type="transmembrane region" description="Helical" evidence="7">
    <location>
        <begin position="79"/>
        <end position="100"/>
    </location>
</feature>
<feature type="compositionally biased region" description="Basic residues" evidence="6">
    <location>
        <begin position="1"/>
        <end position="12"/>
    </location>
</feature>
<dbReference type="GO" id="GO:0015209">
    <property type="term" value="F:cytosine transmembrane transporter activity"/>
    <property type="evidence" value="ECO:0007669"/>
    <property type="project" value="InterPro"/>
</dbReference>
<comment type="similarity">
    <text evidence="2">Belongs to the purine-cytosine permease (2.A.39) family.</text>
</comment>
<feature type="transmembrane region" description="Helical" evidence="7">
    <location>
        <begin position="205"/>
        <end position="232"/>
    </location>
</feature>
<dbReference type="GO" id="GO:0005886">
    <property type="term" value="C:plasma membrane"/>
    <property type="evidence" value="ECO:0007669"/>
    <property type="project" value="TreeGrafter"/>
</dbReference>
<protein>
    <submittedName>
        <fullName evidence="8">Thiamine permease</fullName>
    </submittedName>
</protein>
<dbReference type="AlphaFoldDB" id="A0A501XWV4"/>
<feature type="transmembrane region" description="Helical" evidence="7">
    <location>
        <begin position="112"/>
        <end position="130"/>
    </location>
</feature>
<evidence type="ECO:0000313" key="8">
    <source>
        <dbReference type="EMBL" id="TPE64949.1"/>
    </source>
</evidence>
<evidence type="ECO:0000256" key="6">
    <source>
        <dbReference type="SAM" id="MobiDB-lite"/>
    </source>
</evidence>
<evidence type="ECO:0000256" key="1">
    <source>
        <dbReference type="ARBA" id="ARBA00004141"/>
    </source>
</evidence>
<dbReference type="PANTHER" id="PTHR30569">
    <property type="entry name" value="CYTOSINE TRANSPORTER CODB"/>
    <property type="match status" value="1"/>
</dbReference>
<reference evidence="8 9" key="1">
    <citation type="submission" date="2019-06" db="EMBL/GenBank/DDBJ databases">
        <authorList>
            <person name="Lee I."/>
            <person name="Jang G.I."/>
            <person name="Hwang C.Y."/>
        </authorList>
    </citation>
    <scope>NUCLEOTIDE SEQUENCE [LARGE SCALE GENOMIC DNA]</scope>
    <source>
        <strain evidence="8 9">PAMC 28131</strain>
    </source>
</reference>
<dbReference type="InterPro" id="IPR001248">
    <property type="entry name" value="Pur-cyt_permease"/>
</dbReference>
<feature type="transmembrane region" description="Helical" evidence="7">
    <location>
        <begin position="366"/>
        <end position="389"/>
    </location>
</feature>
<comment type="caution">
    <text evidence="8">The sequence shown here is derived from an EMBL/GenBank/DDBJ whole genome shotgun (WGS) entry which is preliminary data.</text>
</comment>
<accession>A0A501XWV4</accession>
<gene>
    <name evidence="8" type="ORF">FJQ54_00445</name>
</gene>
<sequence>MAHLLHHRRQRLRASGVHSRGAGFSRARPATGGAGRPAGDDVTGVLAGLGAAVGSATRMNLAMLADLAFGTRGAWLVKLAIAISLAGWFGVNISVLGAAASGALSQMGFPAVTPPMVSIPVSLLIAGVALRGVHGLERLGQALLPLAFCLLLASVWMVRHDLSIVLSTTPTGALGFGAVVSAVIGSYIVGVMIQPDYGRFIRRPPAAFLGAGLALGLVFPLMLLGSALAPMVTGKPDLIAAMILLGLGLPALAVLLLGAWIDASACLYSAGLSLANLLPRLGFRPAIIGIALLGVGLSLAHADQFFIPFLVSLGVVLPPVAAVQIVHGLVPQVRRRPTVALRPGALVAWGGGIMAGLAAGRSPVSSGIAAVDSILVAAILSALFLWLSFARLRKVVVSA</sequence>
<dbReference type="Proteomes" id="UP000319897">
    <property type="component" value="Unassembled WGS sequence"/>
</dbReference>
<dbReference type="EMBL" id="VFSU01000004">
    <property type="protein sequence ID" value="TPE64949.1"/>
    <property type="molecule type" value="Genomic_DNA"/>
</dbReference>
<keyword evidence="9" id="KW-1185">Reference proteome</keyword>
<evidence type="ECO:0000256" key="7">
    <source>
        <dbReference type="SAM" id="Phobius"/>
    </source>
</evidence>
<keyword evidence="5 7" id="KW-0472">Membrane</keyword>
<dbReference type="InterPro" id="IPR030191">
    <property type="entry name" value="CodB"/>
</dbReference>
<feature type="transmembrane region" description="Helical" evidence="7">
    <location>
        <begin position="339"/>
        <end position="360"/>
    </location>
</feature>
<keyword evidence="3 7" id="KW-0812">Transmembrane</keyword>
<feature type="transmembrane region" description="Helical" evidence="7">
    <location>
        <begin position="238"/>
        <end position="261"/>
    </location>
</feature>
<dbReference type="Gene3D" id="1.10.4160.10">
    <property type="entry name" value="Hydantoin permease"/>
    <property type="match status" value="1"/>
</dbReference>
<feature type="transmembrane region" description="Helical" evidence="7">
    <location>
        <begin position="142"/>
        <end position="159"/>
    </location>
</feature>
<organism evidence="8 9">
    <name type="scientific">Sandaracinobacter neustonicus</name>
    <dbReference type="NCBI Taxonomy" id="1715348"/>
    <lineage>
        <taxon>Bacteria</taxon>
        <taxon>Pseudomonadati</taxon>
        <taxon>Pseudomonadota</taxon>
        <taxon>Alphaproteobacteria</taxon>
        <taxon>Sphingomonadales</taxon>
        <taxon>Sphingosinicellaceae</taxon>
        <taxon>Sandaracinobacter</taxon>
    </lineage>
</organism>
<feature type="transmembrane region" description="Helical" evidence="7">
    <location>
        <begin position="281"/>
        <end position="300"/>
    </location>
</feature>
<name>A0A501XWV4_9SPHN</name>